<evidence type="ECO:0000313" key="3">
    <source>
        <dbReference type="Proteomes" id="UP001498398"/>
    </source>
</evidence>
<comment type="caution">
    <text evidence="2">The sequence shown here is derived from an EMBL/GenBank/DDBJ whole genome shotgun (WGS) entry which is preliminary data.</text>
</comment>
<proteinExistence type="predicted"/>
<dbReference type="Pfam" id="PF06985">
    <property type="entry name" value="HET"/>
    <property type="match status" value="1"/>
</dbReference>
<dbReference type="PANTHER" id="PTHR10622:SF10">
    <property type="entry name" value="HET DOMAIN-CONTAINING PROTEIN"/>
    <property type="match status" value="1"/>
</dbReference>
<dbReference type="Proteomes" id="UP001498398">
    <property type="component" value="Unassembled WGS sequence"/>
</dbReference>
<keyword evidence="3" id="KW-1185">Reference proteome</keyword>
<protein>
    <recommendedName>
        <fullName evidence="1">Heterokaryon incompatibility domain-containing protein</fullName>
    </recommendedName>
</protein>
<accession>A0ABR1J2K4</accession>
<organism evidence="2 3">
    <name type="scientific">Marasmiellus scandens</name>
    <dbReference type="NCBI Taxonomy" id="2682957"/>
    <lineage>
        <taxon>Eukaryota</taxon>
        <taxon>Fungi</taxon>
        <taxon>Dikarya</taxon>
        <taxon>Basidiomycota</taxon>
        <taxon>Agaricomycotina</taxon>
        <taxon>Agaricomycetes</taxon>
        <taxon>Agaricomycetidae</taxon>
        <taxon>Agaricales</taxon>
        <taxon>Marasmiineae</taxon>
        <taxon>Omphalotaceae</taxon>
        <taxon>Marasmiellus</taxon>
    </lineage>
</organism>
<reference evidence="2 3" key="1">
    <citation type="submission" date="2024-01" db="EMBL/GenBank/DDBJ databases">
        <title>A draft genome for the cacao thread blight pathogen Marasmiellus scandens.</title>
        <authorList>
            <person name="Baruah I.K."/>
            <person name="Leung J."/>
            <person name="Bukari Y."/>
            <person name="Amoako-Attah I."/>
            <person name="Meinhardt L.W."/>
            <person name="Bailey B.A."/>
            <person name="Cohen S.P."/>
        </authorList>
    </citation>
    <scope>NUCLEOTIDE SEQUENCE [LARGE SCALE GENOMIC DNA]</scope>
    <source>
        <strain evidence="2 3">GH-19</strain>
    </source>
</reference>
<dbReference type="InterPro" id="IPR010730">
    <property type="entry name" value="HET"/>
</dbReference>
<dbReference type="PANTHER" id="PTHR10622">
    <property type="entry name" value="HET DOMAIN-CONTAINING PROTEIN"/>
    <property type="match status" value="1"/>
</dbReference>
<dbReference type="EMBL" id="JBANRG010000037">
    <property type="protein sequence ID" value="KAK7448767.1"/>
    <property type="molecule type" value="Genomic_DNA"/>
</dbReference>
<evidence type="ECO:0000313" key="2">
    <source>
        <dbReference type="EMBL" id="KAK7448767.1"/>
    </source>
</evidence>
<feature type="domain" description="Heterokaryon incompatibility" evidence="1">
    <location>
        <begin position="34"/>
        <end position="126"/>
    </location>
</feature>
<name>A0ABR1J2K4_9AGAR</name>
<gene>
    <name evidence="2" type="ORF">VKT23_013499</name>
</gene>
<evidence type="ECO:0000259" key="1">
    <source>
        <dbReference type="Pfam" id="PF06985"/>
    </source>
</evidence>
<sequence>MLSESKSTLESSYMRLLNTETYEVKEFYVNIPLYAILSHTWGDIEVTFQDIQSRNIAKTKAGWSKVKNACDHARKHTFDWIWIDSCCIDKTSSAELSEALNSMYQYYTDAEVCYVYLSDVSSKENLRDRKSSFCSSKWFTRGWTLQELIAPMYAVFLDKNWNEIGTRWSLRDAISAVTTIPVEIFEGQDIDEFSVAQKMSWAAYRETTRPEDQAYCLMGIFNVNMPSIYGEGAVKAFIRLQQEIIKISDDRSIFAWISEGNCESVVRGLFARSPKEFRASGQVTMSHAELTGDRSSFSFGNNGLRIHLPFVHDESSNASDSVLLASLHCKRPGVVNGSYLSIYLRKIGEEQYVRCYANKVVMTSSAKIEGFKEVIVKENSLSRSAKRKDGAIDIDNNREKVHFELSSSAQRLFDLSGRSFFISDPMDKGEEFTTSVRCRHTDEEEEFVCMFDVARCKRDARKKGRNLLEAVAVVKSIAGPGDHSHRDKGLPADRVQLYLRSGLLHVRLHMGNGRRRIEIDYKLIGDLIEGSHQIALQPPNWSCMVPLLVASNLLHDDYGDLDVFLLESAIPRNFFDRDSVESDQACICTDVNTPRLLTYQTMNWQQRFHVAVGFHASGQAWTDIFFSHQEAASAKNSVSDYQGIWKSYLESGVWRTKQASVSVELEADNPKYRLALTATVQNIQNATLQLGSHLLLLDIKELPWEEPVYTEH</sequence>